<reference evidence="1 2" key="1">
    <citation type="submission" date="2019-07" db="EMBL/GenBank/DDBJ databases">
        <title>Draft genome assembly of a fouling barnacle, Amphibalanus amphitrite (Darwin, 1854): The first reference genome for Thecostraca.</title>
        <authorList>
            <person name="Kim W."/>
        </authorList>
    </citation>
    <scope>NUCLEOTIDE SEQUENCE [LARGE SCALE GENOMIC DNA]</scope>
    <source>
        <strain evidence="1">SNU_AA5</strain>
        <tissue evidence="1">Soma without cirri and trophi</tissue>
    </source>
</reference>
<gene>
    <name evidence="1" type="ORF">FJT64_021728</name>
</gene>
<sequence length="129" mass="13815">MEVSGGAALHLLGVTFGRLLHFGAHCDELRKEVGRLYSSTRREVFVLGAALEDLISVPNRDMTPPVTICLEFKVALAVLKNGSAVQVMPVAADIWNILQDAVARGADKALPPVRGVEFSPLLTPAGRRA</sequence>
<accession>A0A6A4WSQ4</accession>
<protein>
    <submittedName>
        <fullName evidence="1">Uncharacterized protein</fullName>
    </submittedName>
</protein>
<evidence type="ECO:0000313" key="2">
    <source>
        <dbReference type="Proteomes" id="UP000440578"/>
    </source>
</evidence>
<keyword evidence="2" id="KW-1185">Reference proteome</keyword>
<dbReference type="AlphaFoldDB" id="A0A6A4WSQ4"/>
<proteinExistence type="predicted"/>
<organism evidence="1 2">
    <name type="scientific">Amphibalanus amphitrite</name>
    <name type="common">Striped barnacle</name>
    <name type="synonym">Balanus amphitrite</name>
    <dbReference type="NCBI Taxonomy" id="1232801"/>
    <lineage>
        <taxon>Eukaryota</taxon>
        <taxon>Metazoa</taxon>
        <taxon>Ecdysozoa</taxon>
        <taxon>Arthropoda</taxon>
        <taxon>Crustacea</taxon>
        <taxon>Multicrustacea</taxon>
        <taxon>Cirripedia</taxon>
        <taxon>Thoracica</taxon>
        <taxon>Thoracicalcarea</taxon>
        <taxon>Balanomorpha</taxon>
        <taxon>Balanoidea</taxon>
        <taxon>Balanidae</taxon>
        <taxon>Amphibalaninae</taxon>
        <taxon>Amphibalanus</taxon>
    </lineage>
</organism>
<name>A0A6A4WSQ4_AMPAM</name>
<evidence type="ECO:0000313" key="1">
    <source>
        <dbReference type="EMBL" id="KAF0306834.1"/>
    </source>
</evidence>
<dbReference type="EMBL" id="VIIS01000626">
    <property type="protein sequence ID" value="KAF0306834.1"/>
    <property type="molecule type" value="Genomic_DNA"/>
</dbReference>
<dbReference type="Proteomes" id="UP000440578">
    <property type="component" value="Unassembled WGS sequence"/>
</dbReference>
<comment type="caution">
    <text evidence="1">The sequence shown here is derived from an EMBL/GenBank/DDBJ whole genome shotgun (WGS) entry which is preliminary data.</text>
</comment>